<dbReference type="PANTHER" id="PTHR46825">
    <property type="entry name" value="D-ALANYL-D-ALANINE-CARBOXYPEPTIDASE/ENDOPEPTIDASE AMPH"/>
    <property type="match status" value="1"/>
</dbReference>
<comment type="caution">
    <text evidence="2">The sequence shown here is derived from an EMBL/GenBank/DDBJ whole genome shotgun (WGS) entry which is preliminary data.</text>
</comment>
<dbReference type="Proteomes" id="UP000249016">
    <property type="component" value="Unassembled WGS sequence"/>
</dbReference>
<dbReference type="PANTHER" id="PTHR46825:SF9">
    <property type="entry name" value="BETA-LACTAMASE-RELATED DOMAIN-CONTAINING PROTEIN"/>
    <property type="match status" value="1"/>
</dbReference>
<dbReference type="EMBL" id="QLII01000001">
    <property type="protein sequence ID" value="RAI77335.1"/>
    <property type="molecule type" value="Genomic_DNA"/>
</dbReference>
<evidence type="ECO:0000313" key="2">
    <source>
        <dbReference type="EMBL" id="RAI77335.1"/>
    </source>
</evidence>
<dbReference type="AlphaFoldDB" id="A0A327NRH3"/>
<dbReference type="InterPro" id="IPR050491">
    <property type="entry name" value="AmpC-like"/>
</dbReference>
<evidence type="ECO:0000313" key="3">
    <source>
        <dbReference type="Proteomes" id="UP000249016"/>
    </source>
</evidence>
<reference evidence="2 3" key="1">
    <citation type="submission" date="2018-06" db="EMBL/GenBank/DDBJ databases">
        <title>Spirosoma sp. HMF3257 Genome sequencing and assembly.</title>
        <authorList>
            <person name="Kang H."/>
            <person name="Cha I."/>
            <person name="Kim H."/>
            <person name="Kang J."/>
            <person name="Joh K."/>
        </authorList>
    </citation>
    <scope>NUCLEOTIDE SEQUENCE [LARGE SCALE GENOMIC DNA]</scope>
    <source>
        <strain evidence="2 3">HMF3257</strain>
    </source>
</reference>
<dbReference type="InterPro" id="IPR001466">
    <property type="entry name" value="Beta-lactam-related"/>
</dbReference>
<keyword evidence="3" id="KW-1185">Reference proteome</keyword>
<feature type="domain" description="Beta-lactamase-related" evidence="1">
    <location>
        <begin position="73"/>
        <end position="197"/>
    </location>
</feature>
<dbReference type="SUPFAM" id="SSF56601">
    <property type="entry name" value="beta-lactamase/transpeptidase-like"/>
    <property type="match status" value="1"/>
</dbReference>
<name>A0A327NRH3_9BACT</name>
<organism evidence="2 3">
    <name type="scientific">Spirosoma telluris</name>
    <dbReference type="NCBI Taxonomy" id="2183553"/>
    <lineage>
        <taxon>Bacteria</taxon>
        <taxon>Pseudomonadati</taxon>
        <taxon>Bacteroidota</taxon>
        <taxon>Cytophagia</taxon>
        <taxon>Cytophagales</taxon>
        <taxon>Cytophagaceae</taxon>
        <taxon>Spirosoma</taxon>
    </lineage>
</organism>
<sequence>MTSIHLHRLSRSQTLLTGLTKTYWLRKGAILKAISLFFLAACTQENTHWKINAAWENLIAQERSQPGSITQVDNSVIAYMKKHNVPGLSIAIAKDDKLIYTKAYGFADVITQEKVTTRSLFRLASVSKPITAIAIMKLIQDGKLSLDSNVFGEDGILGNDYGPLPDDPNIKKITINHLLHHTSGWSRNTEDPTRDDPTFIQPSLNSSQLIAWVFSHQTLTTPPVPPLRILILIFFFWEE</sequence>
<protein>
    <recommendedName>
        <fullName evidence="1">Beta-lactamase-related domain-containing protein</fullName>
    </recommendedName>
</protein>
<dbReference type="OrthoDB" id="9793489at2"/>
<dbReference type="Gene3D" id="3.40.710.10">
    <property type="entry name" value="DD-peptidase/beta-lactamase superfamily"/>
    <property type="match status" value="1"/>
</dbReference>
<evidence type="ECO:0000259" key="1">
    <source>
        <dbReference type="Pfam" id="PF00144"/>
    </source>
</evidence>
<proteinExistence type="predicted"/>
<accession>A0A327NRH3</accession>
<gene>
    <name evidence="2" type="ORF">HMF3257_29875</name>
</gene>
<dbReference type="Pfam" id="PF00144">
    <property type="entry name" value="Beta-lactamase"/>
    <property type="match status" value="1"/>
</dbReference>
<dbReference type="InterPro" id="IPR012338">
    <property type="entry name" value="Beta-lactam/transpept-like"/>
</dbReference>